<feature type="domain" description="GAG-pre-integrase" evidence="2">
    <location>
        <begin position="27"/>
        <end position="80"/>
    </location>
</feature>
<dbReference type="InterPro" id="IPR025724">
    <property type="entry name" value="GAG-pre-integrase_dom"/>
</dbReference>
<dbReference type="Pfam" id="PF13976">
    <property type="entry name" value="gag_pre-integrs"/>
    <property type="match status" value="1"/>
</dbReference>
<feature type="non-terminal residue" evidence="3">
    <location>
        <position position="1"/>
    </location>
</feature>
<evidence type="ECO:0000313" key="4">
    <source>
        <dbReference type="Proteomes" id="UP000801492"/>
    </source>
</evidence>
<feature type="region of interest" description="Disordered" evidence="1">
    <location>
        <begin position="83"/>
        <end position="104"/>
    </location>
</feature>
<sequence>LKTVFENSKAVIYKQSEIVGVAKRQRGLYKLEIYLDTKTANATLSLHEKEDLWHKRYGHIGNESLQKIINLDMVNDESFEEEREVEVQTDEESGKVESARNTRERRRPTWFDDYDMSCLAVNQEPEKFEEIGDVTYIIITLDVGEEG</sequence>
<gene>
    <name evidence="3" type="ORF">ILUMI_02922</name>
</gene>
<proteinExistence type="predicted"/>
<accession>A0A8K0DHH2</accession>
<dbReference type="AlphaFoldDB" id="A0A8K0DHH2"/>
<evidence type="ECO:0000259" key="2">
    <source>
        <dbReference type="Pfam" id="PF13976"/>
    </source>
</evidence>
<dbReference type="Proteomes" id="UP000801492">
    <property type="component" value="Unassembled WGS sequence"/>
</dbReference>
<feature type="compositionally biased region" description="Basic and acidic residues" evidence="1">
    <location>
        <begin position="92"/>
        <end position="104"/>
    </location>
</feature>
<evidence type="ECO:0000313" key="3">
    <source>
        <dbReference type="EMBL" id="KAF2903262.1"/>
    </source>
</evidence>
<name>A0A8K0DHH2_IGNLU</name>
<comment type="caution">
    <text evidence="3">The sequence shown here is derived from an EMBL/GenBank/DDBJ whole genome shotgun (WGS) entry which is preliminary data.</text>
</comment>
<dbReference type="OrthoDB" id="6783930at2759"/>
<evidence type="ECO:0000256" key="1">
    <source>
        <dbReference type="SAM" id="MobiDB-lite"/>
    </source>
</evidence>
<reference evidence="3" key="1">
    <citation type="submission" date="2019-08" db="EMBL/GenBank/DDBJ databases">
        <title>The genome of the North American firefly Photinus pyralis.</title>
        <authorList>
            <consortium name="Photinus pyralis genome working group"/>
            <person name="Fallon T.R."/>
            <person name="Sander Lower S.E."/>
            <person name="Weng J.-K."/>
        </authorList>
    </citation>
    <scope>NUCLEOTIDE SEQUENCE</scope>
    <source>
        <strain evidence="3">TRF0915ILg1</strain>
        <tissue evidence="3">Whole body</tissue>
    </source>
</reference>
<organism evidence="3 4">
    <name type="scientific">Ignelater luminosus</name>
    <name type="common">Cucubano</name>
    <name type="synonym">Pyrophorus luminosus</name>
    <dbReference type="NCBI Taxonomy" id="2038154"/>
    <lineage>
        <taxon>Eukaryota</taxon>
        <taxon>Metazoa</taxon>
        <taxon>Ecdysozoa</taxon>
        <taxon>Arthropoda</taxon>
        <taxon>Hexapoda</taxon>
        <taxon>Insecta</taxon>
        <taxon>Pterygota</taxon>
        <taxon>Neoptera</taxon>
        <taxon>Endopterygota</taxon>
        <taxon>Coleoptera</taxon>
        <taxon>Polyphaga</taxon>
        <taxon>Elateriformia</taxon>
        <taxon>Elateroidea</taxon>
        <taxon>Elateridae</taxon>
        <taxon>Agrypninae</taxon>
        <taxon>Pyrophorini</taxon>
        <taxon>Ignelater</taxon>
    </lineage>
</organism>
<dbReference type="EMBL" id="VTPC01001069">
    <property type="protein sequence ID" value="KAF2903262.1"/>
    <property type="molecule type" value="Genomic_DNA"/>
</dbReference>
<keyword evidence="4" id="KW-1185">Reference proteome</keyword>
<protein>
    <recommendedName>
        <fullName evidence="2">GAG-pre-integrase domain-containing protein</fullName>
    </recommendedName>
</protein>